<evidence type="ECO:0000256" key="1">
    <source>
        <dbReference type="ARBA" id="ARBA00009437"/>
    </source>
</evidence>
<dbReference type="PRINTS" id="PR00039">
    <property type="entry name" value="HTHLYSR"/>
</dbReference>
<evidence type="ECO:0000313" key="7">
    <source>
        <dbReference type="Proteomes" id="UP000005835"/>
    </source>
</evidence>
<organism evidence="6 7">
    <name type="scientific">Sutterella wadsworthensis 2_1_59BFAA</name>
    <dbReference type="NCBI Taxonomy" id="742823"/>
    <lineage>
        <taxon>Bacteria</taxon>
        <taxon>Pseudomonadati</taxon>
        <taxon>Pseudomonadota</taxon>
        <taxon>Betaproteobacteria</taxon>
        <taxon>Burkholderiales</taxon>
        <taxon>Sutterellaceae</taxon>
        <taxon>Sutterella</taxon>
    </lineage>
</organism>
<dbReference type="InterPro" id="IPR036388">
    <property type="entry name" value="WH-like_DNA-bd_sf"/>
</dbReference>
<dbReference type="GO" id="GO:0003677">
    <property type="term" value="F:DNA binding"/>
    <property type="evidence" value="ECO:0007669"/>
    <property type="project" value="UniProtKB-KW"/>
</dbReference>
<dbReference type="Gene3D" id="1.10.10.10">
    <property type="entry name" value="Winged helix-like DNA-binding domain superfamily/Winged helix DNA-binding domain"/>
    <property type="match status" value="1"/>
</dbReference>
<dbReference type="SUPFAM" id="SSF53850">
    <property type="entry name" value="Periplasmic binding protein-like II"/>
    <property type="match status" value="1"/>
</dbReference>
<dbReference type="eggNOG" id="COG0583">
    <property type="taxonomic scope" value="Bacteria"/>
</dbReference>
<dbReference type="GO" id="GO:0003700">
    <property type="term" value="F:DNA-binding transcription factor activity"/>
    <property type="evidence" value="ECO:0007669"/>
    <property type="project" value="InterPro"/>
</dbReference>
<dbReference type="EMBL" id="ADMG01000020">
    <property type="protein sequence ID" value="EKB31565.1"/>
    <property type="molecule type" value="Genomic_DNA"/>
</dbReference>
<evidence type="ECO:0000259" key="5">
    <source>
        <dbReference type="PROSITE" id="PS50931"/>
    </source>
</evidence>
<dbReference type="CDD" id="cd05466">
    <property type="entry name" value="PBP2_LTTR_substrate"/>
    <property type="match status" value="1"/>
</dbReference>
<dbReference type="PANTHER" id="PTHR30346:SF0">
    <property type="entry name" value="HCA OPERON TRANSCRIPTIONAL ACTIVATOR HCAR"/>
    <property type="match status" value="1"/>
</dbReference>
<keyword evidence="3" id="KW-0238">DNA-binding</keyword>
<dbReference type="InterPro" id="IPR036390">
    <property type="entry name" value="WH_DNA-bd_sf"/>
</dbReference>
<comment type="similarity">
    <text evidence="1">Belongs to the LysR transcriptional regulatory family.</text>
</comment>
<dbReference type="GO" id="GO:0032993">
    <property type="term" value="C:protein-DNA complex"/>
    <property type="evidence" value="ECO:0007669"/>
    <property type="project" value="TreeGrafter"/>
</dbReference>
<dbReference type="InterPro" id="IPR000847">
    <property type="entry name" value="LysR_HTH_N"/>
</dbReference>
<dbReference type="STRING" id="742823.HMPREF9465_00833"/>
<comment type="caution">
    <text evidence="6">The sequence shown here is derived from an EMBL/GenBank/DDBJ whole genome shotgun (WGS) entry which is preliminary data.</text>
</comment>
<keyword evidence="7" id="KW-1185">Reference proteome</keyword>
<evidence type="ECO:0000256" key="4">
    <source>
        <dbReference type="ARBA" id="ARBA00023163"/>
    </source>
</evidence>
<keyword evidence="2" id="KW-0805">Transcription regulation</keyword>
<evidence type="ECO:0000256" key="2">
    <source>
        <dbReference type="ARBA" id="ARBA00023015"/>
    </source>
</evidence>
<feature type="domain" description="HTH lysR-type" evidence="5">
    <location>
        <begin position="1"/>
        <end position="46"/>
    </location>
</feature>
<accession>K1JIQ6</accession>
<keyword evidence="4" id="KW-0804">Transcription</keyword>
<dbReference type="InterPro" id="IPR005119">
    <property type="entry name" value="LysR_subst-bd"/>
</dbReference>
<evidence type="ECO:0000256" key="3">
    <source>
        <dbReference type="ARBA" id="ARBA00023125"/>
    </source>
</evidence>
<sequence length="300" mass="33504">MEERSFRRAAERLGVTQPHVSQSLRRLEEKYGAMIVDRHASPLRLTPLGEVVFDSLRRMALIEVETLQQCADFKELRTGRVRIACSSERSISMLMPVAAAFARAYPKVELDLTLDLLLEDVPDALASGRADVGVLFQRLMTADLNAYPLVEERYLMAVPDAPEYASVGVPFNGEGVYPKATSVDLMPIAGLPFLCPSNHQERKEILSRALGIPVHAMPMMALKPGLRLPFVAEGLCWTVCQEHLIRQHELHRRCRFASLEDVLPVQTVVIAWNEHVYQSLAARAFCRMAADMIGRGGTQP</sequence>
<dbReference type="PATRIC" id="fig|742823.3.peg.840"/>
<dbReference type="SUPFAM" id="SSF46785">
    <property type="entry name" value="Winged helix' DNA-binding domain"/>
    <property type="match status" value="1"/>
</dbReference>
<reference evidence="6 7" key="1">
    <citation type="submission" date="2012-05" db="EMBL/GenBank/DDBJ databases">
        <title>The Genome Sequence of Sutterella wadsworthensis 2_1_59BFAA.</title>
        <authorList>
            <consortium name="The Broad Institute Genome Sequencing Platform"/>
            <person name="Earl A."/>
            <person name="Ward D."/>
            <person name="Feldgarden M."/>
            <person name="Gevers D."/>
            <person name="Daigneault M."/>
            <person name="Strauss J."/>
            <person name="Allen-Vercoe E."/>
            <person name="Walker B."/>
            <person name="Young S.K."/>
            <person name="Zeng Q."/>
            <person name="Gargeya S."/>
            <person name="Fitzgerald M."/>
            <person name="Haas B."/>
            <person name="Abouelleil A."/>
            <person name="Alvarado L."/>
            <person name="Arachchi H.M."/>
            <person name="Berlin A.M."/>
            <person name="Chapman S.B."/>
            <person name="Goldberg J."/>
            <person name="Griggs A."/>
            <person name="Gujja S."/>
            <person name="Hansen M."/>
            <person name="Howarth C."/>
            <person name="Imamovic A."/>
            <person name="Larimer J."/>
            <person name="McCowen C."/>
            <person name="Montmayeur A."/>
            <person name="Murphy C."/>
            <person name="Neiman D."/>
            <person name="Pearson M."/>
            <person name="Priest M."/>
            <person name="Roberts A."/>
            <person name="Saif S."/>
            <person name="Shea T."/>
            <person name="Sisk P."/>
            <person name="Sykes S."/>
            <person name="Wortman J."/>
            <person name="Nusbaum C."/>
            <person name="Birren B."/>
        </authorList>
    </citation>
    <scope>NUCLEOTIDE SEQUENCE [LARGE SCALE GENOMIC DNA]</scope>
    <source>
        <strain evidence="6 7">2_1_59BFAA</strain>
    </source>
</reference>
<evidence type="ECO:0000313" key="6">
    <source>
        <dbReference type="EMBL" id="EKB31565.1"/>
    </source>
</evidence>
<dbReference type="Pfam" id="PF03466">
    <property type="entry name" value="LysR_substrate"/>
    <property type="match status" value="1"/>
</dbReference>
<dbReference type="Proteomes" id="UP000005835">
    <property type="component" value="Unassembled WGS sequence"/>
</dbReference>
<dbReference type="Pfam" id="PF00126">
    <property type="entry name" value="HTH_1"/>
    <property type="match status" value="1"/>
</dbReference>
<dbReference type="PANTHER" id="PTHR30346">
    <property type="entry name" value="TRANSCRIPTIONAL DUAL REGULATOR HCAR-RELATED"/>
    <property type="match status" value="1"/>
</dbReference>
<dbReference type="AlphaFoldDB" id="K1JIQ6"/>
<proteinExistence type="inferred from homology"/>
<dbReference type="PROSITE" id="PS50931">
    <property type="entry name" value="HTH_LYSR"/>
    <property type="match status" value="1"/>
</dbReference>
<dbReference type="Gene3D" id="3.40.190.290">
    <property type="match status" value="1"/>
</dbReference>
<dbReference type="HOGENOM" id="CLU_039613_6_2_4"/>
<name>K1JIQ6_9BURK</name>
<gene>
    <name evidence="6" type="ORF">HMPREF9465_00833</name>
</gene>
<protein>
    <recommendedName>
        <fullName evidence="5">HTH lysR-type domain-containing protein</fullName>
    </recommendedName>
</protein>